<accession>A0A5P1ERB8</accession>
<dbReference type="AlphaFoldDB" id="A0A5P1ERB8"/>
<dbReference type="OrthoDB" id="786837at2759"/>
<dbReference type="PANTHER" id="PTHR31865:SF2">
    <property type="entry name" value="OSJNBA0004B13.24 PROTEIN"/>
    <property type="match status" value="1"/>
</dbReference>
<organism evidence="2 3">
    <name type="scientific">Asparagus officinalis</name>
    <name type="common">Garden asparagus</name>
    <dbReference type="NCBI Taxonomy" id="4686"/>
    <lineage>
        <taxon>Eukaryota</taxon>
        <taxon>Viridiplantae</taxon>
        <taxon>Streptophyta</taxon>
        <taxon>Embryophyta</taxon>
        <taxon>Tracheophyta</taxon>
        <taxon>Spermatophyta</taxon>
        <taxon>Magnoliopsida</taxon>
        <taxon>Liliopsida</taxon>
        <taxon>Asparagales</taxon>
        <taxon>Asparagaceae</taxon>
        <taxon>Asparagoideae</taxon>
        <taxon>Asparagus</taxon>
    </lineage>
</organism>
<name>A0A5P1ERB8_ASPOF</name>
<feature type="region of interest" description="Disordered" evidence="1">
    <location>
        <begin position="108"/>
        <end position="130"/>
    </location>
</feature>
<reference evidence="3" key="1">
    <citation type="journal article" date="2017" name="Nat. Commun.">
        <title>The asparagus genome sheds light on the origin and evolution of a young Y chromosome.</title>
        <authorList>
            <person name="Harkess A."/>
            <person name="Zhou J."/>
            <person name="Xu C."/>
            <person name="Bowers J.E."/>
            <person name="Van der Hulst R."/>
            <person name="Ayyampalayam S."/>
            <person name="Mercati F."/>
            <person name="Riccardi P."/>
            <person name="McKain M.R."/>
            <person name="Kakrana A."/>
            <person name="Tang H."/>
            <person name="Ray J."/>
            <person name="Groenendijk J."/>
            <person name="Arikit S."/>
            <person name="Mathioni S.M."/>
            <person name="Nakano M."/>
            <person name="Shan H."/>
            <person name="Telgmann-Rauber A."/>
            <person name="Kanno A."/>
            <person name="Yue Z."/>
            <person name="Chen H."/>
            <person name="Li W."/>
            <person name="Chen Y."/>
            <person name="Xu X."/>
            <person name="Zhang Y."/>
            <person name="Luo S."/>
            <person name="Chen H."/>
            <person name="Gao J."/>
            <person name="Mao Z."/>
            <person name="Pires J.C."/>
            <person name="Luo M."/>
            <person name="Kudrna D."/>
            <person name="Wing R.A."/>
            <person name="Meyers B.C."/>
            <person name="Yi K."/>
            <person name="Kong H."/>
            <person name="Lavrijsen P."/>
            <person name="Sunseri F."/>
            <person name="Falavigna A."/>
            <person name="Ye Y."/>
            <person name="Leebens-Mack J.H."/>
            <person name="Chen G."/>
        </authorList>
    </citation>
    <scope>NUCLEOTIDE SEQUENCE [LARGE SCALE GENOMIC DNA]</scope>
    <source>
        <strain evidence="3">cv. DH0086</strain>
    </source>
</reference>
<feature type="region of interest" description="Disordered" evidence="1">
    <location>
        <begin position="1"/>
        <end position="54"/>
    </location>
</feature>
<dbReference type="PANTHER" id="PTHR31865">
    <property type="entry name" value="OSJNBA0071G03.3 PROTEIN"/>
    <property type="match status" value="1"/>
</dbReference>
<proteinExistence type="predicted"/>
<dbReference type="EMBL" id="CM007385">
    <property type="protein sequence ID" value="ONK67667.1"/>
    <property type="molecule type" value="Genomic_DNA"/>
</dbReference>
<protein>
    <submittedName>
        <fullName evidence="2">Uncharacterized protein</fullName>
    </submittedName>
</protein>
<dbReference type="OMA" id="DSESIYM"/>
<keyword evidence="3" id="KW-1185">Reference proteome</keyword>
<evidence type="ECO:0000256" key="1">
    <source>
        <dbReference type="SAM" id="MobiDB-lite"/>
    </source>
</evidence>
<gene>
    <name evidence="2" type="ORF">A4U43_C05F2480</name>
</gene>
<evidence type="ECO:0000313" key="2">
    <source>
        <dbReference type="EMBL" id="ONK67667.1"/>
    </source>
</evidence>
<dbReference type="Proteomes" id="UP000243459">
    <property type="component" value="Chromosome 5"/>
</dbReference>
<dbReference type="Gramene" id="ONK67667">
    <property type="protein sequence ID" value="ONK67667"/>
    <property type="gene ID" value="A4U43_C05F2480"/>
</dbReference>
<evidence type="ECO:0000313" key="3">
    <source>
        <dbReference type="Proteomes" id="UP000243459"/>
    </source>
</evidence>
<sequence>MASEAISTVHLAYEGSGRTGPKSGPWAEDGSETGQVEGPKRRRRRERELEKAWEMKRSNNSERCRVSVRPRGPDSESIYMDMDEVKACRELGLELPCDWTVEIPTRFSEDTGSVGESPVGNWSISGPGDDPKDVKARLKAWAHAVALASASSLSG</sequence>